<keyword evidence="2" id="KW-0812">Transmembrane</keyword>
<name>A0A183FMQ8_HELPZ</name>
<evidence type="ECO:0000313" key="3">
    <source>
        <dbReference type="EMBL" id="VDO77444.1"/>
    </source>
</evidence>
<keyword evidence="2" id="KW-1133">Transmembrane helix</keyword>
<accession>A0A183FMQ8</accession>
<gene>
    <name evidence="3" type="ORF">HPBE_LOCUS8705</name>
</gene>
<keyword evidence="2" id="KW-0472">Membrane</keyword>
<sequence length="129" mass="14595">MVLSPVRSASVPPRQATRSKLGDSAEAIEDASNVLRGPVKEYEVACYLKQVVGMLAEATREIRYISRCNKELVEQNNNQVATLKMFLLYLLIFCRQLGLSMMSNVVGLLSYLVCQNQMALVLWKEFFMI</sequence>
<evidence type="ECO:0000256" key="1">
    <source>
        <dbReference type="SAM" id="MobiDB-lite"/>
    </source>
</evidence>
<dbReference type="AlphaFoldDB" id="A0A183FMQ8"/>
<reference evidence="5" key="2">
    <citation type="submission" date="2019-09" db="UniProtKB">
        <authorList>
            <consortium name="WormBaseParasite"/>
        </authorList>
    </citation>
    <scope>IDENTIFICATION</scope>
</reference>
<dbReference type="EMBL" id="UZAH01026230">
    <property type="protein sequence ID" value="VDO77444.1"/>
    <property type="molecule type" value="Genomic_DNA"/>
</dbReference>
<reference evidence="3 4" key="1">
    <citation type="submission" date="2018-11" db="EMBL/GenBank/DDBJ databases">
        <authorList>
            <consortium name="Pathogen Informatics"/>
        </authorList>
    </citation>
    <scope>NUCLEOTIDE SEQUENCE [LARGE SCALE GENOMIC DNA]</scope>
</reference>
<evidence type="ECO:0000256" key="2">
    <source>
        <dbReference type="SAM" id="Phobius"/>
    </source>
</evidence>
<accession>A0A3P7YYI1</accession>
<proteinExistence type="predicted"/>
<evidence type="ECO:0000313" key="4">
    <source>
        <dbReference type="Proteomes" id="UP000050761"/>
    </source>
</evidence>
<dbReference type="WBParaSite" id="HPBE_0000870401-mRNA-1">
    <property type="protein sequence ID" value="HPBE_0000870401-mRNA-1"/>
    <property type="gene ID" value="HPBE_0000870401"/>
</dbReference>
<dbReference type="Proteomes" id="UP000050761">
    <property type="component" value="Unassembled WGS sequence"/>
</dbReference>
<organism evidence="4 5">
    <name type="scientific">Heligmosomoides polygyrus</name>
    <name type="common">Parasitic roundworm</name>
    <dbReference type="NCBI Taxonomy" id="6339"/>
    <lineage>
        <taxon>Eukaryota</taxon>
        <taxon>Metazoa</taxon>
        <taxon>Ecdysozoa</taxon>
        <taxon>Nematoda</taxon>
        <taxon>Chromadorea</taxon>
        <taxon>Rhabditida</taxon>
        <taxon>Rhabditina</taxon>
        <taxon>Rhabditomorpha</taxon>
        <taxon>Strongyloidea</taxon>
        <taxon>Heligmosomidae</taxon>
        <taxon>Heligmosomoides</taxon>
    </lineage>
</organism>
<feature type="transmembrane region" description="Helical" evidence="2">
    <location>
        <begin position="86"/>
        <end position="114"/>
    </location>
</feature>
<feature type="region of interest" description="Disordered" evidence="1">
    <location>
        <begin position="1"/>
        <end position="24"/>
    </location>
</feature>
<evidence type="ECO:0000313" key="5">
    <source>
        <dbReference type="WBParaSite" id="HPBE_0000870401-mRNA-1"/>
    </source>
</evidence>
<keyword evidence="4" id="KW-1185">Reference proteome</keyword>
<protein>
    <submittedName>
        <fullName evidence="3 5">Uncharacterized protein</fullName>
    </submittedName>
</protein>